<feature type="transmembrane region" description="Helical" evidence="6">
    <location>
        <begin position="81"/>
        <end position="102"/>
    </location>
</feature>
<keyword evidence="6" id="KW-0472">Membrane</keyword>
<dbReference type="PANTHER" id="PTHR10966">
    <property type="entry name" value="TRANSCRIPTION INITIATION FACTOR IIA SUBUNIT 2"/>
    <property type="match status" value="1"/>
</dbReference>
<keyword evidence="9" id="KW-1185">Reference proteome</keyword>
<evidence type="ECO:0000313" key="8">
    <source>
        <dbReference type="EMBL" id="KAJ0216213.1"/>
    </source>
</evidence>
<dbReference type="EMBL" id="NBSK02000003">
    <property type="protein sequence ID" value="KAJ0216213.1"/>
    <property type="molecule type" value="Genomic_DNA"/>
</dbReference>
<keyword evidence="3" id="KW-0805">Transcription regulation</keyword>
<dbReference type="GO" id="GO:0005672">
    <property type="term" value="C:transcription factor TFIIA complex"/>
    <property type="evidence" value="ECO:0007669"/>
    <property type="project" value="InterPro"/>
</dbReference>
<gene>
    <name evidence="8" type="ORF">LSAT_V11C300147420</name>
</gene>
<organism evidence="8 9">
    <name type="scientific">Lactuca sativa</name>
    <name type="common">Garden lettuce</name>
    <dbReference type="NCBI Taxonomy" id="4236"/>
    <lineage>
        <taxon>Eukaryota</taxon>
        <taxon>Viridiplantae</taxon>
        <taxon>Streptophyta</taxon>
        <taxon>Embryophyta</taxon>
        <taxon>Tracheophyta</taxon>
        <taxon>Spermatophyta</taxon>
        <taxon>Magnoliopsida</taxon>
        <taxon>eudicotyledons</taxon>
        <taxon>Gunneridae</taxon>
        <taxon>Pentapetalae</taxon>
        <taxon>asterids</taxon>
        <taxon>campanulids</taxon>
        <taxon>Asterales</taxon>
        <taxon>Asteraceae</taxon>
        <taxon>Cichorioideae</taxon>
        <taxon>Cichorieae</taxon>
        <taxon>Lactucinae</taxon>
        <taxon>Lactuca</taxon>
    </lineage>
</organism>
<evidence type="ECO:0000313" key="9">
    <source>
        <dbReference type="Proteomes" id="UP000235145"/>
    </source>
</evidence>
<name>A0A9R1W347_LACSA</name>
<proteinExistence type="inferred from homology"/>
<feature type="transmembrane region" description="Helical" evidence="6">
    <location>
        <begin position="56"/>
        <end position="75"/>
    </location>
</feature>
<feature type="domain" description="Transcription initiation factor IIA gamma subunit C-terminal" evidence="7">
    <location>
        <begin position="48"/>
        <end position="70"/>
    </location>
</feature>
<dbReference type="InterPro" id="IPR009088">
    <property type="entry name" value="TFIIA_b-brl"/>
</dbReference>
<evidence type="ECO:0000256" key="2">
    <source>
        <dbReference type="ARBA" id="ARBA00007675"/>
    </source>
</evidence>
<protein>
    <recommendedName>
        <fullName evidence="7">Transcription initiation factor IIA gamma subunit C-terminal domain-containing protein</fullName>
    </recommendedName>
</protein>
<evidence type="ECO:0000259" key="7">
    <source>
        <dbReference type="Pfam" id="PF02751"/>
    </source>
</evidence>
<evidence type="ECO:0000256" key="1">
    <source>
        <dbReference type="ARBA" id="ARBA00004123"/>
    </source>
</evidence>
<evidence type="ECO:0000256" key="3">
    <source>
        <dbReference type="ARBA" id="ARBA00023015"/>
    </source>
</evidence>
<reference evidence="8 9" key="1">
    <citation type="journal article" date="2017" name="Nat. Commun.">
        <title>Genome assembly with in vitro proximity ligation data and whole-genome triplication in lettuce.</title>
        <authorList>
            <person name="Reyes-Chin-Wo S."/>
            <person name="Wang Z."/>
            <person name="Yang X."/>
            <person name="Kozik A."/>
            <person name="Arikit S."/>
            <person name="Song C."/>
            <person name="Xia L."/>
            <person name="Froenicke L."/>
            <person name="Lavelle D.O."/>
            <person name="Truco M.J."/>
            <person name="Xia R."/>
            <person name="Zhu S."/>
            <person name="Xu C."/>
            <person name="Xu H."/>
            <person name="Xu X."/>
            <person name="Cox K."/>
            <person name="Korf I."/>
            <person name="Meyers B.C."/>
            <person name="Michelmore R.W."/>
        </authorList>
    </citation>
    <scope>NUCLEOTIDE SEQUENCE [LARGE SCALE GENOMIC DNA]</scope>
    <source>
        <strain evidence="9">cv. Salinas</strain>
        <tissue evidence="8">Seedlings</tissue>
    </source>
</reference>
<comment type="subcellular location">
    <subcellularLocation>
        <location evidence="1">Nucleus</location>
    </subcellularLocation>
</comment>
<dbReference type="InterPro" id="IPR003194">
    <property type="entry name" value="TFIIA_gsu"/>
</dbReference>
<dbReference type="Gene3D" id="2.30.18.10">
    <property type="entry name" value="Transcription factor IIA (TFIIA), beta-barrel domain"/>
    <property type="match status" value="1"/>
</dbReference>
<accession>A0A9R1W347</accession>
<dbReference type="CDD" id="cd10014">
    <property type="entry name" value="TFIIA_gamma_C"/>
    <property type="match status" value="1"/>
</dbReference>
<dbReference type="Gene3D" id="1.10.287.190">
    <property type="entry name" value="Transcription factor IIA gamma subunit, alpha-helical domain"/>
    <property type="match status" value="1"/>
</dbReference>
<keyword evidence="4" id="KW-0804">Transcription</keyword>
<sequence>MIGCLTETLDEMVLSGILGPELAIQVLVYVKSMDEALDNQVKTKVSIKGHLHTYRFYDNVWTFILLGSVFSYFLTQSISTIFFSYTINTFWIQLFIVFILHFPSRPSNHTTLLEKQPFTTCNVCHKTLRRRANACQGRPCHNERRHAFVRRLFTTRIYDAHL</sequence>
<dbReference type="InterPro" id="IPR009083">
    <property type="entry name" value="TFIIA_a-hlx"/>
</dbReference>
<dbReference type="Pfam" id="PF02751">
    <property type="entry name" value="TFIIA_gamma_C"/>
    <property type="match status" value="1"/>
</dbReference>
<dbReference type="Proteomes" id="UP000235145">
    <property type="component" value="Unassembled WGS sequence"/>
</dbReference>
<keyword evidence="6" id="KW-1133">Transmembrane helix</keyword>
<dbReference type="GO" id="GO:0006367">
    <property type="term" value="P:transcription initiation at RNA polymerase II promoter"/>
    <property type="evidence" value="ECO:0007669"/>
    <property type="project" value="InterPro"/>
</dbReference>
<evidence type="ECO:0000256" key="5">
    <source>
        <dbReference type="ARBA" id="ARBA00023242"/>
    </source>
</evidence>
<keyword evidence="5" id="KW-0539">Nucleus</keyword>
<dbReference type="SUPFAM" id="SSF50784">
    <property type="entry name" value="Transcription factor IIA (TFIIA), beta-barrel domain"/>
    <property type="match status" value="1"/>
</dbReference>
<dbReference type="InterPro" id="IPR015871">
    <property type="entry name" value="TFIIA_gsu_C"/>
</dbReference>
<evidence type="ECO:0000256" key="4">
    <source>
        <dbReference type="ARBA" id="ARBA00023163"/>
    </source>
</evidence>
<comment type="caution">
    <text evidence="8">The sequence shown here is derived from an EMBL/GenBank/DDBJ whole genome shotgun (WGS) entry which is preliminary data.</text>
</comment>
<keyword evidence="6" id="KW-0812">Transmembrane</keyword>
<dbReference type="AlphaFoldDB" id="A0A9R1W347"/>
<comment type="similarity">
    <text evidence="2">Belongs to the TFIIA subunit 2 family.</text>
</comment>
<evidence type="ECO:0000256" key="6">
    <source>
        <dbReference type="SAM" id="Phobius"/>
    </source>
</evidence>